<evidence type="ECO:0000313" key="3">
    <source>
        <dbReference type="Proteomes" id="UP001347796"/>
    </source>
</evidence>
<reference evidence="2 3" key="1">
    <citation type="submission" date="2024-01" db="EMBL/GenBank/DDBJ databases">
        <title>The genome of the rayed Mediterranean limpet Patella caerulea (Linnaeus, 1758).</title>
        <authorList>
            <person name="Anh-Thu Weber A."/>
            <person name="Halstead-Nussloch G."/>
        </authorList>
    </citation>
    <scope>NUCLEOTIDE SEQUENCE [LARGE SCALE GENOMIC DNA]</scope>
    <source>
        <strain evidence="2">AATW-2023a</strain>
        <tissue evidence="2">Whole specimen</tissue>
    </source>
</reference>
<comment type="caution">
    <text evidence="2">The sequence shown here is derived from an EMBL/GenBank/DDBJ whole genome shotgun (WGS) entry which is preliminary data.</text>
</comment>
<dbReference type="EMBL" id="JAZGQO010000011">
    <property type="protein sequence ID" value="KAK6173973.1"/>
    <property type="molecule type" value="Genomic_DNA"/>
</dbReference>
<evidence type="ECO:0000313" key="2">
    <source>
        <dbReference type="EMBL" id="KAK6173973.1"/>
    </source>
</evidence>
<name>A0AAN8JEU1_PATCE</name>
<keyword evidence="1" id="KW-1133">Transmembrane helix</keyword>
<sequence length="182" mass="20245">MNFWSNLSLIGVYIFGANIMLAGIGSGFLLGEGMEEMFPFLLMNGFGQQSNRINPYPGPTFPTKPVAPVLPPVPATPPPVKPRPPTNSHHQTITWRWVPNVRYLWQVPGNNMKWNHPMMPMMPQISMPNMPQAPIPNMPQISMPNMPQIPMPNMPQAPIPNNPFLNPASNTIWNSQGSGNKV</sequence>
<proteinExistence type="predicted"/>
<keyword evidence="1" id="KW-0812">Transmembrane</keyword>
<organism evidence="2 3">
    <name type="scientific">Patella caerulea</name>
    <name type="common">Rayed Mediterranean limpet</name>
    <dbReference type="NCBI Taxonomy" id="87958"/>
    <lineage>
        <taxon>Eukaryota</taxon>
        <taxon>Metazoa</taxon>
        <taxon>Spiralia</taxon>
        <taxon>Lophotrochozoa</taxon>
        <taxon>Mollusca</taxon>
        <taxon>Gastropoda</taxon>
        <taxon>Patellogastropoda</taxon>
        <taxon>Patelloidea</taxon>
        <taxon>Patellidae</taxon>
        <taxon>Patella</taxon>
    </lineage>
</organism>
<accession>A0AAN8JEU1</accession>
<gene>
    <name evidence="2" type="ORF">SNE40_017336</name>
</gene>
<keyword evidence="3" id="KW-1185">Reference proteome</keyword>
<dbReference type="Proteomes" id="UP001347796">
    <property type="component" value="Unassembled WGS sequence"/>
</dbReference>
<dbReference type="AlphaFoldDB" id="A0AAN8JEU1"/>
<keyword evidence="1" id="KW-0472">Membrane</keyword>
<protein>
    <submittedName>
        <fullName evidence="2">Uncharacterized protein</fullName>
    </submittedName>
</protein>
<feature type="transmembrane region" description="Helical" evidence="1">
    <location>
        <begin position="12"/>
        <end position="31"/>
    </location>
</feature>
<evidence type="ECO:0000256" key="1">
    <source>
        <dbReference type="SAM" id="Phobius"/>
    </source>
</evidence>